<evidence type="ECO:0000256" key="1">
    <source>
        <dbReference type="SAM" id="Phobius"/>
    </source>
</evidence>
<protein>
    <recommendedName>
        <fullName evidence="4">Extracellular solute-binding protein</fullName>
    </recommendedName>
</protein>
<dbReference type="SUPFAM" id="SSF53850">
    <property type="entry name" value="Periplasmic binding protein-like II"/>
    <property type="match status" value="1"/>
</dbReference>
<accession>A0ABP5T685</accession>
<evidence type="ECO:0000313" key="2">
    <source>
        <dbReference type="EMBL" id="GAA2344034.1"/>
    </source>
</evidence>
<sequence>MPMVAGEGQNRGVKRTGPLIVLVLVLVVIGAVAGHLLGRRSEGGGGGGTEVSALIGSEKERYFADPEVKKALAKHGWKVRADPAGSRQMPTRLPGYDFAFPASASAAEEIRRHGTPAGDNVAVFSSPLAVATFTPIVDLLQSAKLASRDAAGVWRLDLKALADANRRNLKWTDIPGNTTRPVAQNVLVATTRPADSNSAAMFAVLLNQATGGDLGAVAKLFTDQGAVDTTSEEPFEAYLRSGGNSAPMVLVYEAQFVDHAVNDGLGKGESLVYPAPTLVCQHTIVPLTQHGVEVAKLLATDPELQKLAAKHGFRTADTGLTAPIFQGVRPGDAPLPTTFAGAVADPGYDTEHALLARLHERMS</sequence>
<feature type="transmembrane region" description="Helical" evidence="1">
    <location>
        <begin position="20"/>
        <end position="38"/>
    </location>
</feature>
<name>A0ABP5T685_9ACTN</name>
<dbReference type="EMBL" id="BAAARV010000023">
    <property type="protein sequence ID" value="GAA2344034.1"/>
    <property type="molecule type" value="Genomic_DNA"/>
</dbReference>
<comment type="caution">
    <text evidence="2">The sequence shown here is derived from an EMBL/GenBank/DDBJ whole genome shotgun (WGS) entry which is preliminary data.</text>
</comment>
<gene>
    <name evidence="2" type="ORF">GCM10010170_029370</name>
</gene>
<reference evidence="3" key="1">
    <citation type="journal article" date="2019" name="Int. J. Syst. Evol. Microbiol.">
        <title>The Global Catalogue of Microorganisms (GCM) 10K type strain sequencing project: providing services to taxonomists for standard genome sequencing and annotation.</title>
        <authorList>
            <consortium name="The Broad Institute Genomics Platform"/>
            <consortium name="The Broad Institute Genome Sequencing Center for Infectious Disease"/>
            <person name="Wu L."/>
            <person name="Ma J."/>
        </authorList>
    </citation>
    <scope>NUCLEOTIDE SEQUENCE [LARGE SCALE GENOMIC DNA]</scope>
    <source>
        <strain evidence="3">JCM 3272</strain>
    </source>
</reference>
<proteinExistence type="predicted"/>
<evidence type="ECO:0008006" key="4">
    <source>
        <dbReference type="Google" id="ProtNLM"/>
    </source>
</evidence>
<keyword evidence="3" id="KW-1185">Reference proteome</keyword>
<keyword evidence="1" id="KW-0812">Transmembrane</keyword>
<keyword evidence="1" id="KW-1133">Transmembrane helix</keyword>
<evidence type="ECO:0000313" key="3">
    <source>
        <dbReference type="Proteomes" id="UP001501444"/>
    </source>
</evidence>
<dbReference type="Proteomes" id="UP001501444">
    <property type="component" value="Unassembled WGS sequence"/>
</dbReference>
<keyword evidence="1" id="KW-0472">Membrane</keyword>
<organism evidence="2 3">
    <name type="scientific">Dactylosporangium salmoneum</name>
    <dbReference type="NCBI Taxonomy" id="53361"/>
    <lineage>
        <taxon>Bacteria</taxon>
        <taxon>Bacillati</taxon>
        <taxon>Actinomycetota</taxon>
        <taxon>Actinomycetes</taxon>
        <taxon>Micromonosporales</taxon>
        <taxon>Micromonosporaceae</taxon>
        <taxon>Dactylosporangium</taxon>
    </lineage>
</organism>